<evidence type="ECO:0000256" key="2">
    <source>
        <dbReference type="ARBA" id="ARBA00005745"/>
    </source>
</evidence>
<evidence type="ECO:0000256" key="1">
    <source>
        <dbReference type="ARBA" id="ARBA00004651"/>
    </source>
</evidence>
<sequence length="170" mass="19046">NSLSKQVKNPEFGKALSEIKDKLVEGKSLSESFGYYPSIFPELFKSMIKVGEESGTLENVLKTLSMQMEKEHILRDRIKSAMIYPTIIICSMIAVGALMLIMVVPKLAETFEDLNMELPATTKIVIGFGIFLTNNWHLVFLGLIVLAIISMRLLKIEAVKKIVDSILLKL</sequence>
<feature type="non-terminal residue" evidence="9">
    <location>
        <position position="170"/>
    </location>
</feature>
<feature type="domain" description="Type II secretion system protein GspF" evidence="8">
    <location>
        <begin position="2"/>
        <end position="105"/>
    </location>
</feature>
<keyword evidence="3" id="KW-1003">Cell membrane</keyword>
<keyword evidence="6 7" id="KW-0472">Membrane</keyword>
<name>X1P9V7_9ZZZZ</name>
<dbReference type="Gene3D" id="1.20.81.30">
    <property type="entry name" value="Type II secretion system (T2SS), domain F"/>
    <property type="match status" value="1"/>
</dbReference>
<evidence type="ECO:0000256" key="6">
    <source>
        <dbReference type="ARBA" id="ARBA00023136"/>
    </source>
</evidence>
<gene>
    <name evidence="9" type="ORF">S06H3_61497</name>
</gene>
<protein>
    <recommendedName>
        <fullName evidence="8">Type II secretion system protein GspF domain-containing protein</fullName>
    </recommendedName>
</protein>
<feature type="non-terminal residue" evidence="9">
    <location>
        <position position="1"/>
    </location>
</feature>
<dbReference type="InterPro" id="IPR018076">
    <property type="entry name" value="T2SS_GspF_dom"/>
</dbReference>
<feature type="transmembrane region" description="Helical" evidence="7">
    <location>
        <begin position="124"/>
        <end position="151"/>
    </location>
</feature>
<evidence type="ECO:0000259" key="8">
    <source>
        <dbReference type="Pfam" id="PF00482"/>
    </source>
</evidence>
<dbReference type="PANTHER" id="PTHR30012:SF0">
    <property type="entry name" value="TYPE II SECRETION SYSTEM PROTEIN F-RELATED"/>
    <property type="match status" value="1"/>
</dbReference>
<comment type="subcellular location">
    <subcellularLocation>
        <location evidence="1">Cell membrane</location>
        <topology evidence="1">Multi-pass membrane protein</topology>
    </subcellularLocation>
</comment>
<dbReference type="InterPro" id="IPR042094">
    <property type="entry name" value="T2SS_GspF_sf"/>
</dbReference>
<organism evidence="9">
    <name type="scientific">marine sediment metagenome</name>
    <dbReference type="NCBI Taxonomy" id="412755"/>
    <lineage>
        <taxon>unclassified sequences</taxon>
        <taxon>metagenomes</taxon>
        <taxon>ecological metagenomes</taxon>
    </lineage>
</organism>
<keyword evidence="5 7" id="KW-1133">Transmembrane helix</keyword>
<evidence type="ECO:0000256" key="5">
    <source>
        <dbReference type="ARBA" id="ARBA00022989"/>
    </source>
</evidence>
<dbReference type="EMBL" id="BARV01040342">
    <property type="protein sequence ID" value="GAI53082.1"/>
    <property type="molecule type" value="Genomic_DNA"/>
</dbReference>
<evidence type="ECO:0000313" key="9">
    <source>
        <dbReference type="EMBL" id="GAI53082.1"/>
    </source>
</evidence>
<comment type="similarity">
    <text evidence="2">Belongs to the GSP F family.</text>
</comment>
<dbReference type="AlphaFoldDB" id="X1P9V7"/>
<keyword evidence="4 7" id="KW-0812">Transmembrane</keyword>
<dbReference type="Pfam" id="PF00482">
    <property type="entry name" value="T2SSF"/>
    <property type="match status" value="1"/>
</dbReference>
<dbReference type="PANTHER" id="PTHR30012">
    <property type="entry name" value="GENERAL SECRETION PATHWAY PROTEIN"/>
    <property type="match status" value="1"/>
</dbReference>
<evidence type="ECO:0000256" key="7">
    <source>
        <dbReference type="SAM" id="Phobius"/>
    </source>
</evidence>
<evidence type="ECO:0000256" key="3">
    <source>
        <dbReference type="ARBA" id="ARBA00022475"/>
    </source>
</evidence>
<evidence type="ECO:0000256" key="4">
    <source>
        <dbReference type="ARBA" id="ARBA00022692"/>
    </source>
</evidence>
<accession>X1P9V7</accession>
<proteinExistence type="inferred from homology"/>
<dbReference type="GO" id="GO:0005886">
    <property type="term" value="C:plasma membrane"/>
    <property type="evidence" value="ECO:0007669"/>
    <property type="project" value="UniProtKB-SubCell"/>
</dbReference>
<comment type="caution">
    <text evidence="9">The sequence shown here is derived from an EMBL/GenBank/DDBJ whole genome shotgun (WGS) entry which is preliminary data.</text>
</comment>
<feature type="transmembrane region" description="Helical" evidence="7">
    <location>
        <begin position="82"/>
        <end position="104"/>
    </location>
</feature>
<reference evidence="9" key="1">
    <citation type="journal article" date="2014" name="Front. Microbiol.">
        <title>High frequency of phylogenetically diverse reductive dehalogenase-homologous genes in deep subseafloor sedimentary metagenomes.</title>
        <authorList>
            <person name="Kawai M."/>
            <person name="Futagami T."/>
            <person name="Toyoda A."/>
            <person name="Takaki Y."/>
            <person name="Nishi S."/>
            <person name="Hori S."/>
            <person name="Arai W."/>
            <person name="Tsubouchi T."/>
            <person name="Morono Y."/>
            <person name="Uchiyama I."/>
            <person name="Ito T."/>
            <person name="Fujiyama A."/>
            <person name="Inagaki F."/>
            <person name="Takami H."/>
        </authorList>
    </citation>
    <scope>NUCLEOTIDE SEQUENCE</scope>
    <source>
        <strain evidence="9">Expedition CK06-06</strain>
    </source>
</reference>
<dbReference type="InterPro" id="IPR003004">
    <property type="entry name" value="GspF/PilC"/>
</dbReference>